<evidence type="ECO:0000313" key="3">
    <source>
        <dbReference type="Proteomes" id="UP000577362"/>
    </source>
</evidence>
<dbReference type="Proteomes" id="UP000577362">
    <property type="component" value="Unassembled WGS sequence"/>
</dbReference>
<dbReference type="EMBL" id="JACIEN010000002">
    <property type="protein sequence ID" value="MBB4017055.1"/>
    <property type="molecule type" value="Genomic_DNA"/>
</dbReference>
<reference evidence="2 3" key="1">
    <citation type="submission" date="2020-08" db="EMBL/GenBank/DDBJ databases">
        <title>Genomic Encyclopedia of Type Strains, Phase IV (KMG-IV): sequencing the most valuable type-strain genomes for metagenomic binning, comparative biology and taxonomic classification.</title>
        <authorList>
            <person name="Goeker M."/>
        </authorList>
    </citation>
    <scope>NUCLEOTIDE SEQUENCE [LARGE SCALE GENOMIC DNA]</scope>
    <source>
        <strain evidence="2 3">DSM 103737</strain>
    </source>
</reference>
<feature type="compositionally biased region" description="Basic and acidic residues" evidence="1">
    <location>
        <begin position="1"/>
        <end position="19"/>
    </location>
</feature>
<name>A0A840BUJ7_9HYPH</name>
<gene>
    <name evidence="2" type="ORF">GGR16_002084</name>
</gene>
<sequence length="97" mass="10254">MSRLDHSRTNARDRMRRQGVDAIDDYGAPAGLAPPKRRAAKAELRAEAEAAVAKVSRIVRCAGCGHSAAVAIPAAKLGKRFRCSRCGAVANETPAAR</sequence>
<organism evidence="2 3">
    <name type="scientific">Chelatococcus caeni</name>
    <dbReference type="NCBI Taxonomy" id="1348468"/>
    <lineage>
        <taxon>Bacteria</taxon>
        <taxon>Pseudomonadati</taxon>
        <taxon>Pseudomonadota</taxon>
        <taxon>Alphaproteobacteria</taxon>
        <taxon>Hyphomicrobiales</taxon>
        <taxon>Chelatococcaceae</taxon>
        <taxon>Chelatococcus</taxon>
    </lineage>
</organism>
<accession>A0A840BUJ7</accession>
<keyword evidence="3" id="KW-1185">Reference proteome</keyword>
<feature type="region of interest" description="Disordered" evidence="1">
    <location>
        <begin position="1"/>
        <end position="36"/>
    </location>
</feature>
<proteinExistence type="predicted"/>
<comment type="caution">
    <text evidence="2">The sequence shown here is derived from an EMBL/GenBank/DDBJ whole genome shotgun (WGS) entry which is preliminary data.</text>
</comment>
<evidence type="ECO:0000256" key="1">
    <source>
        <dbReference type="SAM" id="MobiDB-lite"/>
    </source>
</evidence>
<evidence type="ECO:0000313" key="2">
    <source>
        <dbReference type="EMBL" id="MBB4017055.1"/>
    </source>
</evidence>
<dbReference type="AlphaFoldDB" id="A0A840BUJ7"/>
<protein>
    <submittedName>
        <fullName evidence="2">Uncharacterized protein</fullName>
    </submittedName>
</protein>
<dbReference type="RefSeq" id="WP_183316545.1">
    <property type="nucleotide sequence ID" value="NZ_JACIEN010000002.1"/>
</dbReference>